<feature type="compositionally biased region" description="Basic and acidic residues" evidence="9">
    <location>
        <begin position="1"/>
        <end position="11"/>
    </location>
</feature>
<evidence type="ECO:0000256" key="5">
    <source>
        <dbReference type="ARBA" id="ARBA00022777"/>
    </source>
</evidence>
<keyword evidence="3" id="KW-0808">Transferase</keyword>
<feature type="transmembrane region" description="Helical" evidence="10">
    <location>
        <begin position="35"/>
        <end position="57"/>
    </location>
</feature>
<comment type="subcellular location">
    <subcellularLocation>
        <location evidence="1">Cell membrane</location>
        <topology evidence="1">Multi-pass membrane protein</topology>
    </subcellularLocation>
</comment>
<evidence type="ECO:0000256" key="6">
    <source>
        <dbReference type="ARBA" id="ARBA00022989"/>
    </source>
</evidence>
<dbReference type="InterPro" id="IPR036890">
    <property type="entry name" value="HATPase_C_sf"/>
</dbReference>
<dbReference type="Pfam" id="PF07730">
    <property type="entry name" value="HisKA_3"/>
    <property type="match status" value="1"/>
</dbReference>
<dbReference type="GO" id="GO:0046983">
    <property type="term" value="F:protein dimerization activity"/>
    <property type="evidence" value="ECO:0007669"/>
    <property type="project" value="InterPro"/>
</dbReference>
<feature type="region of interest" description="Disordered" evidence="9">
    <location>
        <begin position="1"/>
        <end position="28"/>
    </location>
</feature>
<protein>
    <submittedName>
        <fullName evidence="12">Histidine kinase/DNA gyrase B/HSP90-like ATPase</fullName>
    </submittedName>
</protein>
<keyword evidence="7" id="KW-0902">Two-component regulatory system</keyword>
<keyword evidence="2" id="KW-1003">Cell membrane</keyword>
<dbReference type="Gene3D" id="3.30.565.10">
    <property type="entry name" value="Histidine kinase-like ATPase, C-terminal domain"/>
    <property type="match status" value="1"/>
</dbReference>
<feature type="domain" description="Histidine kinase" evidence="11">
    <location>
        <begin position="359"/>
        <end position="453"/>
    </location>
</feature>
<reference evidence="12 13" key="1">
    <citation type="submission" date="2018-03" db="EMBL/GenBank/DDBJ databases">
        <title>Genomic Encyclopedia of Archaeal and Bacterial Type Strains, Phase II (KMG-II): from individual species to whole genera.</title>
        <authorList>
            <person name="Goeker M."/>
        </authorList>
    </citation>
    <scope>NUCLEOTIDE SEQUENCE [LARGE SCALE GENOMIC DNA]</scope>
    <source>
        <strain evidence="12 13">DSM 45416</strain>
    </source>
</reference>
<evidence type="ECO:0000313" key="12">
    <source>
        <dbReference type="EMBL" id="PRY51060.1"/>
    </source>
</evidence>
<gene>
    <name evidence="12" type="ORF">LY71_102123</name>
</gene>
<evidence type="ECO:0000256" key="9">
    <source>
        <dbReference type="SAM" id="MobiDB-lite"/>
    </source>
</evidence>
<dbReference type="InterPro" id="IPR011712">
    <property type="entry name" value="Sig_transdc_His_kin_sub3_dim/P"/>
</dbReference>
<evidence type="ECO:0000256" key="1">
    <source>
        <dbReference type="ARBA" id="ARBA00004651"/>
    </source>
</evidence>
<name>A0A2T0TZG7_9ACTN</name>
<dbReference type="InterPro" id="IPR003594">
    <property type="entry name" value="HATPase_dom"/>
</dbReference>
<dbReference type="GO" id="GO:0000155">
    <property type="term" value="F:phosphorelay sensor kinase activity"/>
    <property type="evidence" value="ECO:0007669"/>
    <property type="project" value="InterPro"/>
</dbReference>
<evidence type="ECO:0000256" key="7">
    <source>
        <dbReference type="ARBA" id="ARBA00023012"/>
    </source>
</evidence>
<dbReference type="AlphaFoldDB" id="A0A2T0TZG7"/>
<comment type="caution">
    <text evidence="12">The sequence shown here is derived from an EMBL/GenBank/DDBJ whole genome shotgun (WGS) entry which is preliminary data.</text>
</comment>
<accession>A0A2T0TZG7</accession>
<sequence length="455" mass="48626">MVAEVPGRERLAPPSPRPPRTDALPRPGRRRPRRYLAALVATGVCVLLVVAAVTVLLSGRIARENAVAEAQRTAERLAQLLVAPLLEEAMTGEAERLDELDRVLLNRMGDGSVTSVLVWTERSEVLYATDEEYEGTSSPASDELRSALDGTVVAHLGPEPEAAYGDDHGPLLEVYVPVDVGAERMVVEVYLATDSIDEQAARLRWQIVPLAVGALVLLQVVQLPIAASLSRRVRRQEAEQYDLVLRNLAASERERRDIAADVHDGPVQDLAGVSYALSALRVAVPAPQQPTVDRLVSTVRHAVASLRRLMIDIYPPDLSGPGLAAALEDLADRLRETGVVVGVTAEELRGLRPEHAAVLYRTAREALVNVAKHAAAGSARVTLTGAEVDGGPGVLLTVADDGVGLDDADLERTDGHLGLRLVRDRVQDLGGVVRVEPGEDVGTVVTALLPLPHAG</sequence>
<dbReference type="Gene3D" id="1.20.5.1930">
    <property type="match status" value="1"/>
</dbReference>
<dbReference type="InterPro" id="IPR005467">
    <property type="entry name" value="His_kinase_dom"/>
</dbReference>
<dbReference type="PROSITE" id="PS50109">
    <property type="entry name" value="HIS_KIN"/>
    <property type="match status" value="1"/>
</dbReference>
<dbReference type="Proteomes" id="UP000239210">
    <property type="component" value="Unassembled WGS sequence"/>
</dbReference>
<dbReference type="PANTHER" id="PTHR24421:SF37">
    <property type="entry name" value="SENSOR HISTIDINE KINASE NARS"/>
    <property type="match status" value="1"/>
</dbReference>
<dbReference type="GO" id="GO:0005886">
    <property type="term" value="C:plasma membrane"/>
    <property type="evidence" value="ECO:0007669"/>
    <property type="project" value="UniProtKB-SubCell"/>
</dbReference>
<evidence type="ECO:0000256" key="4">
    <source>
        <dbReference type="ARBA" id="ARBA00022692"/>
    </source>
</evidence>
<organism evidence="12 13">
    <name type="scientific">Geodermatophilus tzadiensis</name>
    <dbReference type="NCBI Taxonomy" id="1137988"/>
    <lineage>
        <taxon>Bacteria</taxon>
        <taxon>Bacillati</taxon>
        <taxon>Actinomycetota</taxon>
        <taxon>Actinomycetes</taxon>
        <taxon>Geodermatophilales</taxon>
        <taxon>Geodermatophilaceae</taxon>
        <taxon>Geodermatophilus</taxon>
    </lineage>
</organism>
<dbReference type="Pfam" id="PF02518">
    <property type="entry name" value="HATPase_c"/>
    <property type="match status" value="1"/>
</dbReference>
<dbReference type="SMART" id="SM00387">
    <property type="entry name" value="HATPase_c"/>
    <property type="match status" value="1"/>
</dbReference>
<dbReference type="PANTHER" id="PTHR24421">
    <property type="entry name" value="NITRATE/NITRITE SENSOR PROTEIN NARX-RELATED"/>
    <property type="match status" value="1"/>
</dbReference>
<keyword evidence="8 10" id="KW-0472">Membrane</keyword>
<dbReference type="InterPro" id="IPR050482">
    <property type="entry name" value="Sensor_HK_TwoCompSys"/>
</dbReference>
<evidence type="ECO:0000256" key="2">
    <source>
        <dbReference type="ARBA" id="ARBA00022475"/>
    </source>
</evidence>
<keyword evidence="5 12" id="KW-0418">Kinase</keyword>
<evidence type="ECO:0000259" key="11">
    <source>
        <dbReference type="PROSITE" id="PS50109"/>
    </source>
</evidence>
<dbReference type="RefSeq" id="WP_106275597.1">
    <property type="nucleotide sequence ID" value="NZ_PVTG01000002.1"/>
</dbReference>
<dbReference type="CDD" id="cd16917">
    <property type="entry name" value="HATPase_UhpB-NarQ-NarX-like"/>
    <property type="match status" value="1"/>
</dbReference>
<proteinExistence type="predicted"/>
<keyword evidence="6 10" id="KW-1133">Transmembrane helix</keyword>
<evidence type="ECO:0000256" key="8">
    <source>
        <dbReference type="ARBA" id="ARBA00023136"/>
    </source>
</evidence>
<dbReference type="SUPFAM" id="SSF55874">
    <property type="entry name" value="ATPase domain of HSP90 chaperone/DNA topoisomerase II/histidine kinase"/>
    <property type="match status" value="1"/>
</dbReference>
<evidence type="ECO:0000256" key="3">
    <source>
        <dbReference type="ARBA" id="ARBA00022679"/>
    </source>
</evidence>
<evidence type="ECO:0000256" key="10">
    <source>
        <dbReference type="SAM" id="Phobius"/>
    </source>
</evidence>
<keyword evidence="4 10" id="KW-0812">Transmembrane</keyword>
<evidence type="ECO:0000313" key="13">
    <source>
        <dbReference type="Proteomes" id="UP000239210"/>
    </source>
</evidence>
<dbReference type="EMBL" id="PVTG01000002">
    <property type="protein sequence ID" value="PRY51060.1"/>
    <property type="molecule type" value="Genomic_DNA"/>
</dbReference>
<keyword evidence="13" id="KW-1185">Reference proteome</keyword>
<dbReference type="OrthoDB" id="9764154at2"/>